<sequence>MASNSFAPPNPPVFTRENYPIWTMKMKAYLRAFDLWDAVETKRDMPPLRANPTIAQIKQHSDEIQVLNLWKEFEVLKMKESKTVKEYFDRLMNVVNQIRLHGEEFPDKRIVKKVLVSVPERFESKISSLEDSKDISKLTLIEVVNALQALEHRRAIRLEESTEGAFQAKFKDKHGRNNFGKKNNLVRETTKRKKKEMTKKEGIHLILIARKEIILKSFPSLDQG</sequence>
<keyword evidence="3" id="KW-1185">Reference proteome</keyword>
<accession>A0A5B6VIW3</accession>
<reference evidence="3" key="1">
    <citation type="journal article" date="2019" name="Plant Biotechnol. J.">
        <title>Genome sequencing of the Australian wild diploid species Gossypium australe highlights disease resistance and delayed gland morphogenesis.</title>
        <authorList>
            <person name="Cai Y."/>
            <person name="Cai X."/>
            <person name="Wang Q."/>
            <person name="Wang P."/>
            <person name="Zhang Y."/>
            <person name="Cai C."/>
            <person name="Xu Y."/>
            <person name="Wang K."/>
            <person name="Zhou Z."/>
            <person name="Wang C."/>
            <person name="Geng S."/>
            <person name="Li B."/>
            <person name="Dong Q."/>
            <person name="Hou Y."/>
            <person name="Wang H."/>
            <person name="Ai P."/>
            <person name="Liu Z."/>
            <person name="Yi F."/>
            <person name="Sun M."/>
            <person name="An G."/>
            <person name="Cheng J."/>
            <person name="Zhang Y."/>
            <person name="Shi Q."/>
            <person name="Xie Y."/>
            <person name="Shi X."/>
            <person name="Chang Y."/>
            <person name="Huang F."/>
            <person name="Chen Y."/>
            <person name="Hong S."/>
            <person name="Mi L."/>
            <person name="Sun Q."/>
            <person name="Zhang L."/>
            <person name="Zhou B."/>
            <person name="Peng R."/>
            <person name="Zhang X."/>
            <person name="Liu F."/>
        </authorList>
    </citation>
    <scope>NUCLEOTIDE SEQUENCE [LARGE SCALE GENOMIC DNA]</scope>
    <source>
        <strain evidence="3">cv. PA1801</strain>
    </source>
</reference>
<dbReference type="Pfam" id="PF14223">
    <property type="entry name" value="Retrotran_gag_2"/>
    <property type="match status" value="1"/>
</dbReference>
<dbReference type="Proteomes" id="UP000325315">
    <property type="component" value="Unassembled WGS sequence"/>
</dbReference>
<dbReference type="PANTHER" id="PTHR35317">
    <property type="entry name" value="OS04G0629600 PROTEIN"/>
    <property type="match status" value="1"/>
</dbReference>
<dbReference type="OrthoDB" id="1000377at2759"/>
<proteinExistence type="predicted"/>
<organism evidence="2 3">
    <name type="scientific">Gossypium australe</name>
    <dbReference type="NCBI Taxonomy" id="47621"/>
    <lineage>
        <taxon>Eukaryota</taxon>
        <taxon>Viridiplantae</taxon>
        <taxon>Streptophyta</taxon>
        <taxon>Embryophyta</taxon>
        <taxon>Tracheophyta</taxon>
        <taxon>Spermatophyta</taxon>
        <taxon>Magnoliopsida</taxon>
        <taxon>eudicotyledons</taxon>
        <taxon>Gunneridae</taxon>
        <taxon>Pentapetalae</taxon>
        <taxon>rosids</taxon>
        <taxon>malvids</taxon>
        <taxon>Malvales</taxon>
        <taxon>Malvaceae</taxon>
        <taxon>Malvoideae</taxon>
        <taxon>Gossypium</taxon>
    </lineage>
</organism>
<name>A0A5B6VIW3_9ROSI</name>
<evidence type="ECO:0000259" key="1">
    <source>
        <dbReference type="Pfam" id="PF13961"/>
    </source>
</evidence>
<protein>
    <submittedName>
        <fullName evidence="2">Retrovirus-related Pol polyprotein from transposon TNT 1-94</fullName>
    </submittedName>
</protein>
<dbReference type="AlphaFoldDB" id="A0A5B6VIW3"/>
<evidence type="ECO:0000313" key="2">
    <source>
        <dbReference type="EMBL" id="KAA3469005.1"/>
    </source>
</evidence>
<evidence type="ECO:0000313" key="3">
    <source>
        <dbReference type="Proteomes" id="UP000325315"/>
    </source>
</evidence>
<gene>
    <name evidence="2" type="ORF">EPI10_014839</name>
</gene>
<feature type="domain" description="DUF4219" evidence="1">
    <location>
        <begin position="14"/>
        <end position="40"/>
    </location>
</feature>
<dbReference type="EMBL" id="SMMG02000006">
    <property type="protein sequence ID" value="KAA3469005.1"/>
    <property type="molecule type" value="Genomic_DNA"/>
</dbReference>
<dbReference type="InterPro" id="IPR025314">
    <property type="entry name" value="DUF4219"/>
</dbReference>
<dbReference type="Pfam" id="PF13961">
    <property type="entry name" value="DUF4219"/>
    <property type="match status" value="1"/>
</dbReference>
<dbReference type="PANTHER" id="PTHR35317:SF11">
    <property type="entry name" value="CCHC-TYPE DOMAIN-CONTAINING PROTEIN"/>
    <property type="match status" value="1"/>
</dbReference>
<comment type="caution">
    <text evidence="2">The sequence shown here is derived from an EMBL/GenBank/DDBJ whole genome shotgun (WGS) entry which is preliminary data.</text>
</comment>